<reference evidence="2" key="1">
    <citation type="submission" date="2022-01" db="EMBL/GenBank/DDBJ databases">
        <title>Microbacterium eymi and Microbacterium rhizovicinus sp. nov., isolated from the rhizospheric soil of Elymus tsukushiensis, a plant native to the Dokdo Islands, Republic of Korea.</title>
        <authorList>
            <person name="Hwang Y.J."/>
        </authorList>
    </citation>
    <scope>NUCLEOTIDE SEQUENCE</scope>
    <source>
        <strain evidence="2">KUDC0405</strain>
    </source>
</reference>
<dbReference type="EMBL" id="CP091139">
    <property type="protein sequence ID" value="UUT34334.1"/>
    <property type="molecule type" value="Genomic_DNA"/>
</dbReference>
<evidence type="ECO:0000313" key="2">
    <source>
        <dbReference type="EMBL" id="UUT34334.1"/>
    </source>
</evidence>
<accession>A0ABY5NGU9</accession>
<proteinExistence type="predicted"/>
<keyword evidence="3" id="KW-1185">Reference proteome</keyword>
<organism evidence="2 3">
    <name type="scientific">Microbacterium elymi</name>
    <dbReference type="NCBI Taxonomy" id="2909587"/>
    <lineage>
        <taxon>Bacteria</taxon>
        <taxon>Bacillati</taxon>
        <taxon>Actinomycetota</taxon>
        <taxon>Actinomycetes</taxon>
        <taxon>Micrococcales</taxon>
        <taxon>Microbacteriaceae</taxon>
        <taxon>Microbacterium</taxon>
    </lineage>
</organism>
<gene>
    <name evidence="2" type="ORF">L2X98_27195</name>
</gene>
<feature type="region of interest" description="Disordered" evidence="1">
    <location>
        <begin position="1"/>
        <end position="49"/>
    </location>
</feature>
<evidence type="ECO:0000313" key="3">
    <source>
        <dbReference type="Proteomes" id="UP001054811"/>
    </source>
</evidence>
<protein>
    <submittedName>
        <fullName evidence="2">Uncharacterized protein</fullName>
    </submittedName>
</protein>
<name>A0ABY5NGU9_9MICO</name>
<dbReference type="RefSeq" id="WP_259610850.1">
    <property type="nucleotide sequence ID" value="NZ_CP091139.2"/>
</dbReference>
<dbReference type="Proteomes" id="UP001054811">
    <property type="component" value="Chromosome"/>
</dbReference>
<sequence length="49" mass="5326">MSATIDSTAVEVTRAPVPDQERRDQRRAHCRSPLLAQSDVGHRQAIAAG</sequence>
<evidence type="ECO:0000256" key="1">
    <source>
        <dbReference type="SAM" id="MobiDB-lite"/>
    </source>
</evidence>